<organism evidence="6 7">
    <name type="scientific">Salinimicrobium flavum</name>
    <dbReference type="NCBI Taxonomy" id="1737065"/>
    <lineage>
        <taxon>Bacteria</taxon>
        <taxon>Pseudomonadati</taxon>
        <taxon>Bacteroidota</taxon>
        <taxon>Flavobacteriia</taxon>
        <taxon>Flavobacteriales</taxon>
        <taxon>Flavobacteriaceae</taxon>
        <taxon>Salinimicrobium</taxon>
    </lineage>
</organism>
<dbReference type="InterPro" id="IPR011249">
    <property type="entry name" value="Metalloenz_LuxS/M16"/>
</dbReference>
<evidence type="ECO:0000259" key="5">
    <source>
        <dbReference type="Pfam" id="PF05193"/>
    </source>
</evidence>
<evidence type="ECO:0000313" key="7">
    <source>
        <dbReference type="Proteomes" id="UP001597468"/>
    </source>
</evidence>
<dbReference type="PROSITE" id="PS51257">
    <property type="entry name" value="PROKAR_LIPOPROTEIN"/>
    <property type="match status" value="1"/>
</dbReference>
<protein>
    <submittedName>
        <fullName evidence="6">M16 family metallopeptidase</fullName>
    </submittedName>
</protein>
<gene>
    <name evidence="6" type="ORF">ACFSTG_05420</name>
</gene>
<name>A0ABW5IW27_9FLAO</name>
<comment type="caution">
    <text evidence="6">The sequence shown here is derived from an EMBL/GenBank/DDBJ whole genome shotgun (WGS) entry which is preliminary data.</text>
</comment>
<dbReference type="SUPFAM" id="SSF63411">
    <property type="entry name" value="LuxS/MPP-like metallohydrolase"/>
    <property type="match status" value="4"/>
</dbReference>
<sequence>MKKIKFRLMVLFMPLVMIAFVSCESMTGKDIGETDQDGLSIDFEKYELENGLNVVLHQDSSDPIVSVAIQYGVGSNREKKGRTGFAHLFEHMLFQESENVGQDQFFKKIQDAGGTLNGGTWQDGTIYYEVVPKNALEMVMWLESDRMGYLINTVTESAFANQQEVVQNEKRQRVDNNPYGHTNWVIDKHLYPDGHPYSWQVIGELEDLQNATVEDVKEFYDKYYGPNNATLVLAGDFDKDEAKELIEKYFGEIKKRQEVEPLEVQTVTLDETKRLYHEDNFATAPQLNMVWPTVEQYTKDAYALDFLGEILSDGKTAPLYKVLVEEKKVTSQPYAFNGAAQIAGKFRIMVTANAGVDLDSLEAGINEAFTLFEKEGVTEKDMERIKAGLETDFYNGISSVLGKSFNLAQYDVFAGDPGYIEKDIANIKAVTKEDVMRVYETYIKGKPYVMTSFVPKGQVELITENSEKAEVVEEEITENVETEVAETEQEEIQKTPSSFDRSVQPEMGTAPGLNVPDSWIVEMDNQLEAYGIEQNEIPLVTFSLVIEGGHLLDDLNKNGVANLMSDILMEGTANKTPAELEEAIDLLGANINMYTTNESIVLRGNTLKRNFDETMALVQEILLEPRWDEKELERIKTSTINSIKRNQANPERIASEVYNKILYGEGHPFAYPTLGTEESVEAITMQDLKDYYNKYFSPSVSRFHVVGDVSKDEALAAIEGLEEKWEAKEVSIPEFEITNTRDKASLYFVDVPNAKQSVINIGYIALPRTSEDFFPAEVMNYKLGGSFSGNVNLILREEKGYTYGARSGFSGSKIPGTFTASSSVRTNTTGESVGIFRDEIAKYKEGITPEDLEFTKNALIKSNSRRFETQNSLLGMLQEMSAYDLDPKYIEKEEEVIGALTLEQHKELANKYLDESKMAYLVVGDAATQFEQFKEMGFDEVKLLNKQGEEIELEDVKM</sequence>
<evidence type="ECO:0000256" key="1">
    <source>
        <dbReference type="ARBA" id="ARBA00007261"/>
    </source>
</evidence>
<feature type="signal peptide" evidence="3">
    <location>
        <begin position="1"/>
        <end position="19"/>
    </location>
</feature>
<evidence type="ECO:0000256" key="2">
    <source>
        <dbReference type="SAM" id="MobiDB-lite"/>
    </source>
</evidence>
<feature type="domain" description="Peptidase M16 N-terminal" evidence="4">
    <location>
        <begin position="54"/>
        <end position="178"/>
    </location>
</feature>
<feature type="chain" id="PRO_5045694293" evidence="3">
    <location>
        <begin position="20"/>
        <end position="958"/>
    </location>
</feature>
<dbReference type="Pfam" id="PF05193">
    <property type="entry name" value="Peptidase_M16_C"/>
    <property type="match status" value="2"/>
</dbReference>
<proteinExistence type="inferred from homology"/>
<dbReference type="PANTHER" id="PTHR11851:SF49">
    <property type="entry name" value="MITOCHONDRIAL-PROCESSING PEPTIDASE SUBUNIT ALPHA"/>
    <property type="match status" value="1"/>
</dbReference>
<dbReference type="RefSeq" id="WP_380749296.1">
    <property type="nucleotide sequence ID" value="NZ_JBHULT010000006.1"/>
</dbReference>
<reference evidence="7" key="1">
    <citation type="journal article" date="2019" name="Int. J. Syst. Evol. Microbiol.">
        <title>The Global Catalogue of Microorganisms (GCM) 10K type strain sequencing project: providing services to taxonomists for standard genome sequencing and annotation.</title>
        <authorList>
            <consortium name="The Broad Institute Genomics Platform"/>
            <consortium name="The Broad Institute Genome Sequencing Center for Infectious Disease"/>
            <person name="Wu L."/>
            <person name="Ma J."/>
        </authorList>
    </citation>
    <scope>NUCLEOTIDE SEQUENCE [LARGE SCALE GENOMIC DNA]</scope>
    <source>
        <strain evidence="7">KCTC 42585</strain>
    </source>
</reference>
<evidence type="ECO:0000259" key="4">
    <source>
        <dbReference type="Pfam" id="PF00675"/>
    </source>
</evidence>
<feature type="region of interest" description="Disordered" evidence="2">
    <location>
        <begin position="486"/>
        <end position="506"/>
    </location>
</feature>
<dbReference type="InterPro" id="IPR007863">
    <property type="entry name" value="Peptidase_M16_C"/>
</dbReference>
<dbReference type="Proteomes" id="UP001597468">
    <property type="component" value="Unassembled WGS sequence"/>
</dbReference>
<dbReference type="Gene3D" id="3.30.830.10">
    <property type="entry name" value="Metalloenzyme, LuxS/M16 peptidase-like"/>
    <property type="match status" value="4"/>
</dbReference>
<dbReference type="Pfam" id="PF00675">
    <property type="entry name" value="Peptidase_M16"/>
    <property type="match status" value="2"/>
</dbReference>
<feature type="domain" description="Peptidase M16 C-terminal" evidence="5">
    <location>
        <begin position="211"/>
        <end position="389"/>
    </location>
</feature>
<dbReference type="EMBL" id="JBHULT010000006">
    <property type="protein sequence ID" value="MFD2517326.1"/>
    <property type="molecule type" value="Genomic_DNA"/>
</dbReference>
<keyword evidence="7" id="KW-1185">Reference proteome</keyword>
<evidence type="ECO:0000313" key="6">
    <source>
        <dbReference type="EMBL" id="MFD2517326.1"/>
    </source>
</evidence>
<evidence type="ECO:0000256" key="3">
    <source>
        <dbReference type="SAM" id="SignalP"/>
    </source>
</evidence>
<keyword evidence="3" id="KW-0732">Signal</keyword>
<feature type="domain" description="Peptidase M16 C-terminal" evidence="5">
    <location>
        <begin position="683"/>
        <end position="859"/>
    </location>
</feature>
<dbReference type="InterPro" id="IPR050361">
    <property type="entry name" value="MPP/UQCRC_Complex"/>
</dbReference>
<dbReference type="InterPro" id="IPR011765">
    <property type="entry name" value="Pept_M16_N"/>
</dbReference>
<accession>A0ABW5IW27</accession>
<dbReference type="PANTHER" id="PTHR11851">
    <property type="entry name" value="METALLOPROTEASE"/>
    <property type="match status" value="1"/>
</dbReference>
<comment type="similarity">
    <text evidence="1">Belongs to the peptidase M16 family.</text>
</comment>
<feature type="domain" description="Peptidase M16 N-terminal" evidence="4">
    <location>
        <begin position="537"/>
        <end position="664"/>
    </location>
</feature>